<reference evidence="2 3" key="1">
    <citation type="submission" date="2023-07" db="EMBL/GenBank/DDBJ databases">
        <title>Sequencing the genomes of 1000 actinobacteria strains.</title>
        <authorList>
            <person name="Klenk H.-P."/>
        </authorList>
    </citation>
    <scope>NUCLEOTIDE SEQUENCE [LARGE SCALE GENOMIC DNA]</scope>
    <source>
        <strain evidence="2 3">DSM 19515</strain>
    </source>
</reference>
<dbReference type="Gene3D" id="3.90.1750.20">
    <property type="entry name" value="Putative Large Serine Recombinase, Chain B, Domain 2"/>
    <property type="match status" value="1"/>
</dbReference>
<evidence type="ECO:0000313" key="3">
    <source>
        <dbReference type="Proteomes" id="UP001230145"/>
    </source>
</evidence>
<name>A0ABT9PIU3_9ACTO</name>
<dbReference type="InterPro" id="IPR038109">
    <property type="entry name" value="DNA_bind_recomb_sf"/>
</dbReference>
<comment type="caution">
    <text evidence="2">The sequence shown here is derived from an EMBL/GenBank/DDBJ whole genome shotgun (WGS) entry which is preliminary data.</text>
</comment>
<evidence type="ECO:0000313" key="2">
    <source>
        <dbReference type="EMBL" id="MDP9832627.1"/>
    </source>
</evidence>
<dbReference type="Proteomes" id="UP001230145">
    <property type="component" value="Unassembled WGS sequence"/>
</dbReference>
<feature type="domain" description="Recombinase" evidence="1">
    <location>
        <begin position="60"/>
        <end position="112"/>
    </location>
</feature>
<gene>
    <name evidence="2" type="ORF">J2S45_001306</name>
</gene>
<accession>A0ABT9PIU3</accession>
<organism evidence="2 3">
    <name type="scientific">Trueperella abortisuis</name>
    <dbReference type="NCBI Taxonomy" id="445930"/>
    <lineage>
        <taxon>Bacteria</taxon>
        <taxon>Bacillati</taxon>
        <taxon>Actinomycetota</taxon>
        <taxon>Actinomycetes</taxon>
        <taxon>Actinomycetales</taxon>
        <taxon>Actinomycetaceae</taxon>
        <taxon>Trueperella</taxon>
    </lineage>
</organism>
<proteinExistence type="predicted"/>
<evidence type="ECO:0000259" key="1">
    <source>
        <dbReference type="Pfam" id="PF07508"/>
    </source>
</evidence>
<dbReference type="EMBL" id="JAUSQL010000001">
    <property type="protein sequence ID" value="MDP9832627.1"/>
    <property type="molecule type" value="Genomic_DNA"/>
</dbReference>
<dbReference type="InterPro" id="IPR011109">
    <property type="entry name" value="DNA_bind_recombinase_dom"/>
</dbReference>
<sequence>MKSFHSGKTSIPVTQKPVTRSFGSVCDIATAVDSLTTVRQQNIHTFDSEGENGGLVIDETQAPVVRRTDADFRAGLTPSQIAWDLTGDGIPTPMGKNHWLISTINSILRNQIQRRRPPAENCHH</sequence>
<dbReference type="Pfam" id="PF07508">
    <property type="entry name" value="Recombinase"/>
    <property type="match status" value="1"/>
</dbReference>
<keyword evidence="3" id="KW-1185">Reference proteome</keyword>
<dbReference type="RefSeq" id="WP_307634901.1">
    <property type="nucleotide sequence ID" value="NZ_CP133407.1"/>
</dbReference>
<protein>
    <recommendedName>
        <fullName evidence="1">Recombinase domain-containing protein</fullName>
    </recommendedName>
</protein>